<dbReference type="Pfam" id="PF13424">
    <property type="entry name" value="TPR_12"/>
    <property type="match status" value="1"/>
</dbReference>
<dbReference type="SUPFAM" id="SSF48452">
    <property type="entry name" value="TPR-like"/>
    <property type="match status" value="1"/>
</dbReference>
<dbReference type="RefSeq" id="WP_182529743.1">
    <property type="nucleotide sequence ID" value="NZ_JACGXL010000001.1"/>
</dbReference>
<keyword evidence="1" id="KW-0175">Coiled coil</keyword>
<evidence type="ECO:0000256" key="1">
    <source>
        <dbReference type="SAM" id="Coils"/>
    </source>
</evidence>
<feature type="chain" id="PRO_5032972026" evidence="2">
    <location>
        <begin position="23"/>
        <end position="300"/>
    </location>
</feature>
<name>A0A839EWD7_9GAMM</name>
<dbReference type="InterPro" id="IPR011990">
    <property type="entry name" value="TPR-like_helical_dom_sf"/>
</dbReference>
<protein>
    <submittedName>
        <fullName evidence="3">Tetratricopeptide (TPR) repeat protein</fullName>
    </submittedName>
</protein>
<reference evidence="3 4" key="1">
    <citation type="submission" date="2020-07" db="EMBL/GenBank/DDBJ databases">
        <title>Genomic Encyclopedia of Type Strains, Phase IV (KMG-V): Genome sequencing to study the core and pangenomes of soil and plant-associated prokaryotes.</title>
        <authorList>
            <person name="Whitman W."/>
        </authorList>
    </citation>
    <scope>NUCLEOTIDE SEQUENCE [LARGE SCALE GENOMIC DNA]</scope>
    <source>
        <strain evidence="3 4">RH2WT43</strain>
    </source>
</reference>
<keyword evidence="4" id="KW-1185">Reference proteome</keyword>
<dbReference type="Gene3D" id="1.25.40.10">
    <property type="entry name" value="Tetratricopeptide repeat domain"/>
    <property type="match status" value="1"/>
</dbReference>
<dbReference type="EMBL" id="JACGXL010000001">
    <property type="protein sequence ID" value="MBA8886686.1"/>
    <property type="molecule type" value="Genomic_DNA"/>
</dbReference>
<accession>A0A839EWD7</accession>
<feature type="signal peptide" evidence="2">
    <location>
        <begin position="1"/>
        <end position="22"/>
    </location>
</feature>
<feature type="coiled-coil region" evidence="1">
    <location>
        <begin position="260"/>
        <end position="296"/>
    </location>
</feature>
<evidence type="ECO:0000256" key="2">
    <source>
        <dbReference type="SAM" id="SignalP"/>
    </source>
</evidence>
<sequence length="300" mass="32654">MNGLLLLAGGAALALTFATVRAAAPAADKAVFEARFTPLRATVLDPGGSFRVSEIYPKLEAVEQVARRIGADSPERARVLDLMSLVRFKQEDFEGTVRLGDACLALDSVDAIPPAERILLIHRVATSAEHLHRHAIAEARYRAVLALDADAHGRLLDDAQRLGVQERIGYVLHEAGRPADALAANRAMLAQAERLFGADDDRLTTVLVNIAQNSYLLGRLDESEAALRRALAIARKAGDDDVADDALFQLGVLAFERGDIDDARRRMRERTQAAANAQDDERLARAKADAAELERRIAKR</sequence>
<dbReference type="AlphaFoldDB" id="A0A839EWD7"/>
<comment type="caution">
    <text evidence="3">The sequence shown here is derived from an EMBL/GenBank/DDBJ whole genome shotgun (WGS) entry which is preliminary data.</text>
</comment>
<keyword evidence="2" id="KW-0732">Signal</keyword>
<evidence type="ECO:0000313" key="3">
    <source>
        <dbReference type="EMBL" id="MBA8886686.1"/>
    </source>
</evidence>
<proteinExistence type="predicted"/>
<gene>
    <name evidence="3" type="ORF">FHW12_000877</name>
</gene>
<evidence type="ECO:0000313" key="4">
    <source>
        <dbReference type="Proteomes" id="UP000550401"/>
    </source>
</evidence>
<organism evidence="3 4">
    <name type="scientific">Dokdonella fugitiva</name>
    <dbReference type="NCBI Taxonomy" id="328517"/>
    <lineage>
        <taxon>Bacteria</taxon>
        <taxon>Pseudomonadati</taxon>
        <taxon>Pseudomonadota</taxon>
        <taxon>Gammaproteobacteria</taxon>
        <taxon>Lysobacterales</taxon>
        <taxon>Rhodanobacteraceae</taxon>
        <taxon>Dokdonella</taxon>
    </lineage>
</organism>
<dbReference type="Proteomes" id="UP000550401">
    <property type="component" value="Unassembled WGS sequence"/>
</dbReference>